<name>A0AAN8I729_9EURO</name>
<feature type="region of interest" description="Disordered" evidence="7">
    <location>
        <begin position="817"/>
        <end position="840"/>
    </location>
</feature>
<dbReference type="CDD" id="cd00082">
    <property type="entry name" value="HisKA"/>
    <property type="match status" value="1"/>
</dbReference>
<dbReference type="GO" id="GO:0009927">
    <property type="term" value="F:histidine phosphotransfer kinase activity"/>
    <property type="evidence" value="ECO:0007669"/>
    <property type="project" value="TreeGrafter"/>
</dbReference>
<dbReference type="Gene3D" id="3.40.50.2300">
    <property type="match status" value="1"/>
</dbReference>
<keyword evidence="12" id="KW-1185">Reference proteome</keyword>
<sequence length="1038" mass="115171">MGRVDSAVNESLRPTIFDVQPTPIIILSEKSTIVLINRAAQQLFQSSHSLVDAHISSLPIHWQDGSDEALQKLLTDSVNADQPGPDHESEGDTAVLKLQVEVPKHELSSTVTARLLVSNFDLSGENFRTLSFENIKENHDVHVPLQGAESTSSGDSRLIRPSSPEKAASYSGAVPSTATSQGQLEARFKRLVDAIYHNEDRAGFLLSADNSFCYPSYRGGDRNVTPVEIDDIEMFFSNWDVWTPDFTRPEPLSEYPSIWLNREKRKLRRRRYGIKEGGKDIVLEISGDPLYDHQTGEFLGSVSWIQTLGEYEDVVTSDFKASLTDFRAICDRLPHLLWTSDDTGEVDYFSKSWYEFTGLTESQSMGLGFTSAIDEADMQGIWDKFTASKKTQTELIAEAKYRRKDGQWIWHAVRAKPLIDSNGRILKWYGTSTDIQTLVVERREAERKKQQMIEMLSMNEIGLFELSDDRLQVLEGHMTWLADNRTTRLVSELDDSKGHGIPALKRHLKDIQEDKYETALFEGQINSRWYKFRLITDGIEEPEGPETANKVMGCSVDVTEQHERVSLEHENARLVHEASLEMEKSRLKTAFLAHMSHEIRTPIAGIIGTAEILAESKLDGEQEDCINNIQVSANNLLTIVNDILDLSKIEAGKIQFEKTAFDAWTVVTQVKELFKHTAKSKALELKCSRPNQSTSLEMIGDSGRVKQILTNLVSNAIKFTSDGSIDISVSKDCAAKIQIVVQDTGEGIDEETMAMLFKPFVQGDASTARRHGGTGLGLTISRNLAQKMGGALTLESTLSQGTKAVLTLPKEMGFEGLTVKSSDRPHIQQSKSGSVTIRDATAGDVALARPALQRMPSSQSGPAPKSKPSTPQPQSQKQQQGAPSHSQPLVLIVEDNAINQKVALNLVRKLGYKTHAVWNGQEALDYLSACSLPSATTIEKSDPSSIPELDAQTPSAILMDCQMPICDGYEATKLLRTDERYEKVKSVPVIALTASAIQGDREKCQAAGMDDYLSKPVNKALLKGMLERWIPQESSQES</sequence>
<dbReference type="PRINTS" id="PR00344">
    <property type="entry name" value="BCTRLSENSOR"/>
</dbReference>
<dbReference type="InterPro" id="IPR005467">
    <property type="entry name" value="His_kinase_dom"/>
</dbReference>
<feature type="domain" description="Histidine kinase" evidence="8">
    <location>
        <begin position="594"/>
        <end position="812"/>
    </location>
</feature>
<dbReference type="InterPro" id="IPR001789">
    <property type="entry name" value="Sig_transdc_resp-reg_receiver"/>
</dbReference>
<dbReference type="InterPro" id="IPR011006">
    <property type="entry name" value="CheY-like_superfamily"/>
</dbReference>
<dbReference type="EMBL" id="JAKLMC020000016">
    <property type="protein sequence ID" value="KAK5952145.1"/>
    <property type="molecule type" value="Genomic_DNA"/>
</dbReference>
<dbReference type="PROSITE" id="PS50113">
    <property type="entry name" value="PAC"/>
    <property type="match status" value="1"/>
</dbReference>
<dbReference type="Pfam" id="PF02518">
    <property type="entry name" value="HATPase_c"/>
    <property type="match status" value="1"/>
</dbReference>
<dbReference type="InterPro" id="IPR036890">
    <property type="entry name" value="HATPase_C_sf"/>
</dbReference>
<dbReference type="InterPro" id="IPR013655">
    <property type="entry name" value="PAS_fold_3"/>
</dbReference>
<evidence type="ECO:0000256" key="1">
    <source>
        <dbReference type="ARBA" id="ARBA00000085"/>
    </source>
</evidence>
<evidence type="ECO:0000256" key="4">
    <source>
        <dbReference type="ARBA" id="ARBA00022679"/>
    </source>
</evidence>
<dbReference type="SMART" id="SM00387">
    <property type="entry name" value="HATPase_c"/>
    <property type="match status" value="1"/>
</dbReference>
<dbReference type="Gene3D" id="3.30.450.20">
    <property type="entry name" value="PAS domain"/>
    <property type="match status" value="1"/>
</dbReference>
<dbReference type="CDD" id="cd00130">
    <property type="entry name" value="PAS"/>
    <property type="match status" value="1"/>
</dbReference>
<dbReference type="Pfam" id="PF00512">
    <property type="entry name" value="HisKA"/>
    <property type="match status" value="1"/>
</dbReference>
<evidence type="ECO:0000259" key="10">
    <source>
        <dbReference type="PROSITE" id="PS50113"/>
    </source>
</evidence>
<dbReference type="InterPro" id="IPR001610">
    <property type="entry name" value="PAC"/>
</dbReference>
<dbReference type="CDD" id="cd16922">
    <property type="entry name" value="HATPase_EvgS-ArcB-TorS-like"/>
    <property type="match status" value="1"/>
</dbReference>
<evidence type="ECO:0000256" key="6">
    <source>
        <dbReference type="PROSITE-ProRule" id="PRU00169"/>
    </source>
</evidence>
<dbReference type="InterPro" id="IPR003661">
    <property type="entry name" value="HisK_dim/P_dom"/>
</dbReference>
<dbReference type="FunFam" id="3.30.565.10:FF:000010">
    <property type="entry name" value="Sensor histidine kinase RcsC"/>
    <property type="match status" value="1"/>
</dbReference>
<dbReference type="NCBIfam" id="TIGR00229">
    <property type="entry name" value="sensory_box"/>
    <property type="match status" value="1"/>
</dbReference>
<reference evidence="11 12" key="1">
    <citation type="submission" date="2022-12" db="EMBL/GenBank/DDBJ databases">
        <title>Genomic features and morphological characterization of a novel Knufia sp. strain isolated from spacecraft assembly facility.</title>
        <authorList>
            <person name="Teixeira M."/>
            <person name="Chander A.M."/>
            <person name="Stajich J.E."/>
            <person name="Venkateswaran K."/>
        </authorList>
    </citation>
    <scope>NUCLEOTIDE SEQUENCE [LARGE SCALE GENOMIC DNA]</scope>
    <source>
        <strain evidence="11 12">FJI-L2-BK-P2</strain>
    </source>
</reference>
<feature type="region of interest" description="Disordered" evidence="7">
    <location>
        <begin position="146"/>
        <end position="176"/>
    </location>
</feature>
<feature type="modified residue" description="4-aspartylphosphate" evidence="6">
    <location>
        <position position="960"/>
    </location>
</feature>
<dbReference type="AlphaFoldDB" id="A0AAN8I729"/>
<feature type="domain" description="Response regulatory" evidence="9">
    <location>
        <begin position="889"/>
        <end position="1030"/>
    </location>
</feature>
<proteinExistence type="predicted"/>
<protein>
    <recommendedName>
        <fullName evidence="2">histidine kinase</fullName>
        <ecNumber evidence="2">2.7.13.3</ecNumber>
    </recommendedName>
</protein>
<dbReference type="SUPFAM" id="SSF55785">
    <property type="entry name" value="PYP-like sensor domain (PAS domain)"/>
    <property type="match status" value="1"/>
</dbReference>
<feature type="region of interest" description="Disordered" evidence="7">
    <location>
        <begin position="853"/>
        <end position="886"/>
    </location>
</feature>
<dbReference type="PANTHER" id="PTHR43047:SF74">
    <property type="entry name" value="HISTIDINE KINASE-RELATED"/>
    <property type="match status" value="1"/>
</dbReference>
<dbReference type="Proteomes" id="UP001316803">
    <property type="component" value="Unassembled WGS sequence"/>
</dbReference>
<dbReference type="Gene3D" id="1.10.287.130">
    <property type="match status" value="1"/>
</dbReference>
<dbReference type="PANTHER" id="PTHR43047">
    <property type="entry name" value="TWO-COMPONENT HISTIDINE PROTEIN KINASE"/>
    <property type="match status" value="1"/>
</dbReference>
<dbReference type="SUPFAM" id="SSF55874">
    <property type="entry name" value="ATPase domain of HSP90 chaperone/DNA topoisomerase II/histidine kinase"/>
    <property type="match status" value="1"/>
</dbReference>
<dbReference type="SMART" id="SM00086">
    <property type="entry name" value="PAC"/>
    <property type="match status" value="1"/>
</dbReference>
<evidence type="ECO:0000256" key="7">
    <source>
        <dbReference type="SAM" id="MobiDB-lite"/>
    </source>
</evidence>
<comment type="caution">
    <text evidence="11">The sequence shown here is derived from an EMBL/GenBank/DDBJ whole genome shotgun (WGS) entry which is preliminary data.</text>
</comment>
<dbReference type="SMART" id="SM00448">
    <property type="entry name" value="REC"/>
    <property type="match status" value="1"/>
</dbReference>
<dbReference type="EC" id="2.7.13.3" evidence="2"/>
<dbReference type="InterPro" id="IPR000700">
    <property type="entry name" value="PAS-assoc_C"/>
</dbReference>
<dbReference type="PROSITE" id="PS50110">
    <property type="entry name" value="RESPONSE_REGULATORY"/>
    <property type="match status" value="1"/>
</dbReference>
<dbReference type="InterPro" id="IPR003594">
    <property type="entry name" value="HATPase_dom"/>
</dbReference>
<evidence type="ECO:0000313" key="11">
    <source>
        <dbReference type="EMBL" id="KAK5952145.1"/>
    </source>
</evidence>
<dbReference type="InterPro" id="IPR000014">
    <property type="entry name" value="PAS"/>
</dbReference>
<dbReference type="Pfam" id="PF00072">
    <property type="entry name" value="Response_reg"/>
    <property type="match status" value="1"/>
</dbReference>
<dbReference type="SUPFAM" id="SSF47384">
    <property type="entry name" value="Homodimeric domain of signal transducing histidine kinase"/>
    <property type="match status" value="1"/>
</dbReference>
<feature type="compositionally biased region" description="Low complexity" evidence="7">
    <location>
        <begin position="862"/>
        <end position="884"/>
    </location>
</feature>
<dbReference type="GO" id="GO:0005886">
    <property type="term" value="C:plasma membrane"/>
    <property type="evidence" value="ECO:0007669"/>
    <property type="project" value="TreeGrafter"/>
</dbReference>
<dbReference type="PROSITE" id="PS50109">
    <property type="entry name" value="HIS_KIN"/>
    <property type="match status" value="1"/>
</dbReference>
<dbReference type="Gene3D" id="3.30.565.10">
    <property type="entry name" value="Histidine kinase-like ATPase, C-terminal domain"/>
    <property type="match status" value="1"/>
</dbReference>
<dbReference type="FunFam" id="3.30.450.20:FF:000099">
    <property type="entry name" value="Sensory box sensor histidine kinase"/>
    <property type="match status" value="1"/>
</dbReference>
<organism evidence="11 12">
    <name type="scientific">Knufia fluminis</name>
    <dbReference type="NCBI Taxonomy" id="191047"/>
    <lineage>
        <taxon>Eukaryota</taxon>
        <taxon>Fungi</taxon>
        <taxon>Dikarya</taxon>
        <taxon>Ascomycota</taxon>
        <taxon>Pezizomycotina</taxon>
        <taxon>Eurotiomycetes</taxon>
        <taxon>Chaetothyriomycetidae</taxon>
        <taxon>Chaetothyriales</taxon>
        <taxon>Trichomeriaceae</taxon>
        <taxon>Knufia</taxon>
    </lineage>
</organism>
<feature type="domain" description="PAC" evidence="10">
    <location>
        <begin position="395"/>
        <end position="447"/>
    </location>
</feature>
<evidence type="ECO:0000313" key="12">
    <source>
        <dbReference type="Proteomes" id="UP001316803"/>
    </source>
</evidence>
<evidence type="ECO:0000259" key="9">
    <source>
        <dbReference type="PROSITE" id="PS50110"/>
    </source>
</evidence>
<dbReference type="CDD" id="cd17546">
    <property type="entry name" value="REC_hyHK_CKI1_RcsC-like"/>
    <property type="match status" value="1"/>
</dbReference>
<keyword evidence="3 6" id="KW-0597">Phosphoprotein</keyword>
<dbReference type="InterPro" id="IPR036097">
    <property type="entry name" value="HisK_dim/P_sf"/>
</dbReference>
<evidence type="ECO:0000256" key="5">
    <source>
        <dbReference type="ARBA" id="ARBA00022777"/>
    </source>
</evidence>
<comment type="catalytic activity">
    <reaction evidence="1">
        <text>ATP + protein L-histidine = ADP + protein N-phospho-L-histidine.</text>
        <dbReference type="EC" id="2.7.13.3"/>
    </reaction>
</comment>
<dbReference type="SUPFAM" id="SSF52172">
    <property type="entry name" value="CheY-like"/>
    <property type="match status" value="1"/>
</dbReference>
<dbReference type="Pfam" id="PF13188">
    <property type="entry name" value="PAS_8"/>
    <property type="match status" value="1"/>
</dbReference>
<evidence type="ECO:0000256" key="3">
    <source>
        <dbReference type="ARBA" id="ARBA00022553"/>
    </source>
</evidence>
<evidence type="ECO:0000256" key="2">
    <source>
        <dbReference type="ARBA" id="ARBA00012438"/>
    </source>
</evidence>
<keyword evidence="4" id="KW-0808">Transferase</keyword>
<dbReference type="SMART" id="SM00091">
    <property type="entry name" value="PAS"/>
    <property type="match status" value="2"/>
</dbReference>
<accession>A0AAN8I729</accession>
<dbReference type="Pfam" id="PF08447">
    <property type="entry name" value="PAS_3"/>
    <property type="match status" value="1"/>
</dbReference>
<gene>
    <name evidence="11" type="ORF">OHC33_006617</name>
</gene>
<dbReference type="GO" id="GO:0000155">
    <property type="term" value="F:phosphorelay sensor kinase activity"/>
    <property type="evidence" value="ECO:0007669"/>
    <property type="project" value="InterPro"/>
</dbReference>
<dbReference type="SMART" id="SM00388">
    <property type="entry name" value="HisKA"/>
    <property type="match status" value="1"/>
</dbReference>
<dbReference type="InterPro" id="IPR004358">
    <property type="entry name" value="Sig_transdc_His_kin-like_C"/>
</dbReference>
<keyword evidence="5" id="KW-0418">Kinase</keyword>
<evidence type="ECO:0000259" key="8">
    <source>
        <dbReference type="PROSITE" id="PS50109"/>
    </source>
</evidence>
<dbReference type="InterPro" id="IPR035965">
    <property type="entry name" value="PAS-like_dom_sf"/>
</dbReference>